<evidence type="ECO:0000256" key="10">
    <source>
        <dbReference type="ARBA" id="ARBA00023034"/>
    </source>
</evidence>
<keyword evidence="14" id="KW-0175">Coiled coil</keyword>
<dbReference type="RefSeq" id="XP_044563086.1">
    <property type="nucleotide sequence ID" value="XM_044706131.1"/>
</dbReference>
<keyword evidence="12" id="KW-0325">Glycoprotein</keyword>
<comment type="similarity">
    <text evidence="3">Belongs to the glycosyltransferase 18 family.</text>
</comment>
<dbReference type="GeneID" id="68110106"/>
<dbReference type="UniPathway" id="UPA00378"/>
<reference evidence="16 17" key="1">
    <citation type="journal article" date="2019" name="Sci. Rep.">
        <title>Nanopore sequencing improves the draft genome of the human pathogenic amoeba Naegleria fowleri.</title>
        <authorList>
            <person name="Liechti N."/>
            <person name="Schurch N."/>
            <person name="Bruggmann R."/>
            <person name="Wittwer M."/>
        </authorList>
    </citation>
    <scope>NUCLEOTIDE SEQUENCE [LARGE SCALE GENOMIC DNA]</scope>
    <source>
        <strain evidence="16 17">ATCC 30894</strain>
    </source>
</reference>
<evidence type="ECO:0000256" key="8">
    <source>
        <dbReference type="ARBA" id="ARBA00022968"/>
    </source>
</evidence>
<comment type="catalytic activity">
    <reaction evidence="13">
        <text>N(4)-{beta-D-GlcNAc-(1-&gt;2)-[beta-D-GlcNAc-(1-&gt;4)]-alpha-D-Man-(1-&gt;3)-[beta-D-GlcNAc-(1-&gt;2)-alpha-D-Man-(1-&gt;6)]-beta-D-Man-(1-&gt;4)-beta-D-GlcNAc-(1-&gt;4)-beta-D-GlcNAc}-L-asparaginyl-[protein] + UDP-N-acetyl-alpha-D-glucosamine = N(4)-{beta-D-GlcNAc-(1-&gt;2)-[beta-D-GlcNAc-(1-&gt;4)]-alpha-D-Man-(1-&gt;3)-[beta-D-GlcNAc-(1-&gt;2)-[beta-D-GlcNAc-(1-&gt;6)]-alpha-D-Man-(1-&gt;6)]-beta-D-Man-(1-&gt;4)-beta-D-GlcNAc-(1-&gt;4)-beta-D-GlcNAc}-L-asparaginyl-[protein] + UDP + H(+)</text>
        <dbReference type="Rhea" id="RHEA:16921"/>
        <dbReference type="Rhea" id="RHEA-COMP:14374"/>
        <dbReference type="Rhea" id="RHEA-COMP:14377"/>
        <dbReference type="ChEBI" id="CHEBI:15378"/>
        <dbReference type="ChEBI" id="CHEBI:57705"/>
        <dbReference type="ChEBI" id="CHEBI:58223"/>
        <dbReference type="ChEBI" id="CHEBI:139507"/>
        <dbReference type="ChEBI" id="CHEBI:139510"/>
        <dbReference type="EC" id="2.4.1.155"/>
    </reaction>
</comment>
<gene>
    <name evidence="16" type="ORF">FDP41_002888</name>
</gene>
<evidence type="ECO:0000256" key="13">
    <source>
        <dbReference type="ARBA" id="ARBA00048243"/>
    </source>
</evidence>
<keyword evidence="10" id="KW-0333">Golgi apparatus</keyword>
<evidence type="ECO:0000313" key="16">
    <source>
        <dbReference type="EMBL" id="KAF0978373.1"/>
    </source>
</evidence>
<accession>A0A6A5BK64</accession>
<evidence type="ECO:0000256" key="3">
    <source>
        <dbReference type="ARBA" id="ARBA00007477"/>
    </source>
</evidence>
<evidence type="ECO:0000313" key="17">
    <source>
        <dbReference type="Proteomes" id="UP000444721"/>
    </source>
</evidence>
<evidence type="ECO:0000256" key="12">
    <source>
        <dbReference type="ARBA" id="ARBA00023180"/>
    </source>
</evidence>
<evidence type="ECO:0000256" key="4">
    <source>
        <dbReference type="ARBA" id="ARBA00012671"/>
    </source>
</evidence>
<dbReference type="GO" id="GO:0000139">
    <property type="term" value="C:Golgi membrane"/>
    <property type="evidence" value="ECO:0007669"/>
    <property type="project" value="UniProtKB-SubCell"/>
</dbReference>
<dbReference type="GO" id="GO:0006487">
    <property type="term" value="P:protein N-linked glycosylation"/>
    <property type="evidence" value="ECO:0007669"/>
    <property type="project" value="TreeGrafter"/>
</dbReference>
<keyword evidence="7" id="KW-0812">Transmembrane</keyword>
<evidence type="ECO:0000256" key="9">
    <source>
        <dbReference type="ARBA" id="ARBA00022989"/>
    </source>
</evidence>
<name>A0A6A5BK64_NAEFO</name>
<comment type="subcellular location">
    <subcellularLocation>
        <location evidence="1">Golgi apparatus membrane</location>
        <topology evidence="1">Single-pass type II membrane protein</topology>
    </subcellularLocation>
</comment>
<evidence type="ECO:0000256" key="11">
    <source>
        <dbReference type="ARBA" id="ARBA00023136"/>
    </source>
</evidence>
<evidence type="ECO:0000256" key="6">
    <source>
        <dbReference type="ARBA" id="ARBA00022679"/>
    </source>
</evidence>
<evidence type="ECO:0000259" key="15">
    <source>
        <dbReference type="Pfam" id="PF15024"/>
    </source>
</evidence>
<sequence>MHQQQSMRYQKQQVEFDNNCILMETQQERFIAQLKTNHSMELSELQATINQLQQELQNTIHKNLTNSIKKNPKLLTLRQRIKHQFYSNFKIPLRVEWMKSKISHSLPQWLESGILNEKKFLFEKKSPKKKILIFNYLYSLGFNGIGPHPRGELSQWTDLIMALSLQNYHVYYVHDFNELVQQVLPQHELQSFDVIFTDYSVMKMYFSKKLNLIRQKDDINSKNGNTVDSQRTIDMESKLKCKLRVLDSFGTTSNYNSMNLSTMMKINRDMDSYCCWNLEMKQYLTFQPKKIPDPVNQFLGTAIPFSLENLMDPTFGKKVKNSKSGKYRALIWAKETRYFEHVPSSYLEIISQKFELLTTLTPTDFQKVKSKFSKIEFTNLGILPSHQLYVQALKESVIYVGLGEPLIGPSCLEALAYGAVIFNSLIKARKLSEMGKPSDEVYTSQAPYLESIGTPNAITLNMHDSESVSKYVTEVERLLIENHGVIPPYIPSEFTVQSFFYRVYTIVNSYNFCE</sequence>
<dbReference type="AlphaFoldDB" id="A0A6A5BK64"/>
<dbReference type="VEuPathDB" id="AmoebaDB:NF0036350"/>
<dbReference type="GO" id="GO:0030144">
    <property type="term" value="F:alpha-1,6-mannosylglycoprotein 6-beta-N-acetylglucosaminyltransferase activity"/>
    <property type="evidence" value="ECO:0007669"/>
    <property type="project" value="UniProtKB-EC"/>
</dbReference>
<feature type="coiled-coil region" evidence="14">
    <location>
        <begin position="35"/>
        <end position="62"/>
    </location>
</feature>
<keyword evidence="17" id="KW-1185">Reference proteome</keyword>
<keyword evidence="9" id="KW-1133">Transmembrane helix</keyword>
<proteinExistence type="inferred from homology"/>
<dbReference type="PANTHER" id="PTHR15075:SF2">
    <property type="entry name" value="ALPHA-1,6-MANNOSYLGLYCOPROTEIN 6-BETA-N-ACETYLGLUCOSAMINYLTRANSFERASE"/>
    <property type="match status" value="1"/>
</dbReference>
<evidence type="ECO:0000256" key="7">
    <source>
        <dbReference type="ARBA" id="ARBA00022692"/>
    </source>
</evidence>
<dbReference type="EMBL" id="VFQX01000030">
    <property type="protein sequence ID" value="KAF0978373.1"/>
    <property type="molecule type" value="Genomic_DNA"/>
</dbReference>
<comment type="pathway">
    <text evidence="2">Protein modification; protein glycosylation.</text>
</comment>
<dbReference type="InterPro" id="IPR026116">
    <property type="entry name" value="GT18_cat"/>
</dbReference>
<dbReference type="PANTHER" id="PTHR15075">
    <property type="entry name" value="ALPHA-MANNOSIDE BETA-1,6-N-ACETYLGLUCOSAMINYLTRANSFERASE"/>
    <property type="match status" value="1"/>
</dbReference>
<dbReference type="Pfam" id="PF15024">
    <property type="entry name" value="Glyco_transf_18"/>
    <property type="match status" value="1"/>
</dbReference>
<dbReference type="EC" id="2.4.1.155" evidence="4"/>
<protein>
    <recommendedName>
        <fullName evidence="4">alpha-1,6-mannosyl-glycoprotein 6-beta-N-acetylglucosaminyltransferase</fullName>
        <ecNumber evidence="4">2.4.1.155</ecNumber>
    </recommendedName>
</protein>
<evidence type="ECO:0000256" key="2">
    <source>
        <dbReference type="ARBA" id="ARBA00004922"/>
    </source>
</evidence>
<dbReference type="InterPro" id="IPR052105">
    <property type="entry name" value="MGAT5_Glycosyltransferase"/>
</dbReference>
<evidence type="ECO:0000256" key="14">
    <source>
        <dbReference type="SAM" id="Coils"/>
    </source>
</evidence>
<keyword evidence="6" id="KW-0808">Transferase</keyword>
<dbReference type="VEuPathDB" id="AmoebaDB:FDP41_002888"/>
<keyword evidence="11" id="KW-0472">Membrane</keyword>
<keyword evidence="8" id="KW-0735">Signal-anchor</keyword>
<evidence type="ECO:0000256" key="5">
    <source>
        <dbReference type="ARBA" id="ARBA00022676"/>
    </source>
</evidence>
<feature type="domain" description="Glycosyltransferase family 18 catalytic" evidence="15">
    <location>
        <begin position="66"/>
        <end position="513"/>
    </location>
</feature>
<keyword evidence="5" id="KW-0328">Glycosyltransferase</keyword>
<evidence type="ECO:0000256" key="1">
    <source>
        <dbReference type="ARBA" id="ARBA00004323"/>
    </source>
</evidence>
<dbReference type="VEuPathDB" id="AmoebaDB:NfTy_055800"/>
<dbReference type="Proteomes" id="UP000444721">
    <property type="component" value="Unassembled WGS sequence"/>
</dbReference>
<dbReference type="OrthoDB" id="2113294at2759"/>
<organism evidence="16 17">
    <name type="scientific">Naegleria fowleri</name>
    <name type="common">Brain eating amoeba</name>
    <dbReference type="NCBI Taxonomy" id="5763"/>
    <lineage>
        <taxon>Eukaryota</taxon>
        <taxon>Discoba</taxon>
        <taxon>Heterolobosea</taxon>
        <taxon>Tetramitia</taxon>
        <taxon>Eutetramitia</taxon>
        <taxon>Vahlkampfiidae</taxon>
        <taxon>Naegleria</taxon>
    </lineage>
</organism>
<comment type="caution">
    <text evidence="16">The sequence shown here is derived from an EMBL/GenBank/DDBJ whole genome shotgun (WGS) entry which is preliminary data.</text>
</comment>